<dbReference type="Proteomes" id="UP001521137">
    <property type="component" value="Unassembled WGS sequence"/>
</dbReference>
<accession>A0ABS9DDR7</accession>
<keyword evidence="3" id="KW-1185">Reference proteome</keyword>
<evidence type="ECO:0000313" key="3">
    <source>
        <dbReference type="Proteomes" id="UP001521137"/>
    </source>
</evidence>
<evidence type="ECO:0000256" key="1">
    <source>
        <dbReference type="SAM" id="SignalP"/>
    </source>
</evidence>
<dbReference type="RefSeq" id="WP_235313868.1">
    <property type="nucleotide sequence ID" value="NZ_JAKGAS010000010.1"/>
</dbReference>
<proteinExistence type="predicted"/>
<dbReference type="SUPFAM" id="SSF53850">
    <property type="entry name" value="Periplasmic binding protein-like II"/>
    <property type="match status" value="1"/>
</dbReference>
<organism evidence="2 3">
    <name type="scientific">Paraglaciecola algarum</name>
    <dbReference type="NCBI Taxonomy" id="3050085"/>
    <lineage>
        <taxon>Bacteria</taxon>
        <taxon>Pseudomonadati</taxon>
        <taxon>Pseudomonadota</taxon>
        <taxon>Gammaproteobacteria</taxon>
        <taxon>Alteromonadales</taxon>
        <taxon>Alteromonadaceae</taxon>
        <taxon>Paraglaciecola</taxon>
    </lineage>
</organism>
<feature type="signal peptide" evidence="1">
    <location>
        <begin position="1"/>
        <end position="26"/>
    </location>
</feature>
<keyword evidence="1" id="KW-0732">Signal</keyword>
<comment type="caution">
    <text evidence="2">The sequence shown here is derived from an EMBL/GenBank/DDBJ whole genome shotgun (WGS) entry which is preliminary data.</text>
</comment>
<sequence length="246" mass="28734">MNKRLFCFTLYILFVCFTTHSSAVYAAKKIIIGYIDLPDVLDSSGKDAPYNEFMARILSRIENPYDTLFIPSARSNYLLQQKRIDCVFPVIPNFYQRSDPTIFSDTTNKVTSHVFTLKNDINDSLENLNGKMVAYRKGLIFGTLFDKYKYSRFVAVESEDLAIKLLQQKRVDGYLAYYPDITMSLSEKTLNLLHFDKEQPLTMSEDKLECVDTKNNRDFMEKFNQELHKMKLTGELQQILGRYYNF</sequence>
<dbReference type="EMBL" id="JAKGAS010000010">
    <property type="protein sequence ID" value="MCF2949766.1"/>
    <property type="molecule type" value="Genomic_DNA"/>
</dbReference>
<evidence type="ECO:0000313" key="2">
    <source>
        <dbReference type="EMBL" id="MCF2949766.1"/>
    </source>
</evidence>
<name>A0ABS9DDR7_9ALTE</name>
<gene>
    <name evidence="2" type="ORF">L0668_16730</name>
</gene>
<reference evidence="2 3" key="1">
    <citation type="submission" date="2022-01" db="EMBL/GenBank/DDBJ databases">
        <title>Paraglaciecola sp. G1-23.</title>
        <authorList>
            <person name="Jin M.S."/>
            <person name="Han D.M."/>
            <person name="Kim H.M."/>
            <person name="Jeon C.O."/>
        </authorList>
    </citation>
    <scope>NUCLEOTIDE SEQUENCE [LARGE SCALE GENOMIC DNA]</scope>
    <source>
        <strain evidence="2 3">G1-23</strain>
    </source>
</reference>
<protein>
    <submittedName>
        <fullName evidence="2">Transporter substrate-binding domain-containing protein</fullName>
    </submittedName>
</protein>
<feature type="chain" id="PRO_5045129987" evidence="1">
    <location>
        <begin position="27"/>
        <end position="246"/>
    </location>
</feature>
<dbReference type="Gene3D" id="3.40.190.10">
    <property type="entry name" value="Periplasmic binding protein-like II"/>
    <property type="match status" value="2"/>
</dbReference>